<keyword evidence="2" id="KW-1185">Reference proteome</keyword>
<dbReference type="Proteomes" id="UP001054902">
    <property type="component" value="Unassembled WGS sequence"/>
</dbReference>
<evidence type="ECO:0000313" key="2">
    <source>
        <dbReference type="Proteomes" id="UP001054902"/>
    </source>
</evidence>
<protein>
    <submittedName>
        <fullName evidence="1">Uncharacterized protein</fullName>
    </submittedName>
</protein>
<dbReference type="PANTHER" id="PTHR31362">
    <property type="entry name" value="GLYCOSYLTRANSFERASE STELLO1-RELATED"/>
    <property type="match status" value="1"/>
</dbReference>
<dbReference type="AlphaFoldDB" id="A0AAD3H4V7"/>
<dbReference type="Pfam" id="PF03385">
    <property type="entry name" value="STELLO"/>
    <property type="match status" value="1"/>
</dbReference>
<name>A0AAD3H4V7_9STRA</name>
<evidence type="ECO:0000313" key="1">
    <source>
        <dbReference type="EMBL" id="GFH50687.1"/>
    </source>
</evidence>
<proteinExistence type="predicted"/>
<sequence>MEERKNVPISSCEGKKKTEFASDNSTNLQSIESILSSTGFIFKGERIRKYRDRIIDWSEEKTLNSNATIKNSFKSCKKFGVVTTIFDPTIAVKRVSESKNWCLVIVADKKTPTDYMDKLDNLMNYDESGPLSTCEDDIDFKANNRNETHNSLENIFFFGVEEQLKWESEAGHLGAFFRKTPWNHFARKNLGYLFALINGAKVIFDFDDDNFIKLDSKNDPIDVLPFEKNPKRNEEMIRNVSVPVLGSNVFNHHKIMRPLINGSVYKGNTWARGFPLNLIMDDEITTGEILYHKDIKLRQKEQSIGVIQYLADGNPDVDAIHRLSKPLPMNFDFSSDARPILVPKHAYAPYNAQATIHMYDAFWATLLPITVPGRVSDIWRSYFSQCLFADSDLRVIFAPPKIMQCRVAHEYLADFQAEQDLYSKSGKLLEFLTDWDLKTYDHTHPQYDIPHRMQQLWIDLYEHGYIEEDDVFYVQEWIGTLVQLGYLFPKLKSRHRNVAVMGQFNFADNRNSIYTWIQKQKERFKEVLVAGSFPQEIESEFIKNSIPYIQNEKVFQPGFIQPYENLAVALQRYKNSSSVESVMYLHDDFIVNLTEATQGKYPFPTNEIIGTTLGIKTYWLSYDDPRKYIDIDTRNKSNYKFNIANMTMYSIFGNGTICDIGKRRFFQNWEQFYVDYLSKTRYTYYKMYLPNQIALTKDPDAKQFLENDGSMIFPAFTQADFLFVPTKYADTFSLASRLHAKHGIWLEIAIPKIVDMIRQKHKGVRTRTIKLCTLFKNKRKYPFQLKDYCHGYKVVIGGLHPAKIDKNSPSDYSPVTNDTYNGFDTLFDAMNEDPFTSE</sequence>
<organism evidence="1 2">
    <name type="scientific">Chaetoceros tenuissimus</name>
    <dbReference type="NCBI Taxonomy" id="426638"/>
    <lineage>
        <taxon>Eukaryota</taxon>
        <taxon>Sar</taxon>
        <taxon>Stramenopiles</taxon>
        <taxon>Ochrophyta</taxon>
        <taxon>Bacillariophyta</taxon>
        <taxon>Coscinodiscophyceae</taxon>
        <taxon>Chaetocerotophycidae</taxon>
        <taxon>Chaetocerotales</taxon>
        <taxon>Chaetocerotaceae</taxon>
        <taxon>Chaetoceros</taxon>
    </lineage>
</organism>
<accession>A0AAD3H4V7</accession>
<reference evidence="1 2" key="1">
    <citation type="journal article" date="2021" name="Sci. Rep.">
        <title>The genome of the diatom Chaetoceros tenuissimus carries an ancient integrated fragment of an extant virus.</title>
        <authorList>
            <person name="Hongo Y."/>
            <person name="Kimura K."/>
            <person name="Takaki Y."/>
            <person name="Yoshida Y."/>
            <person name="Baba S."/>
            <person name="Kobayashi G."/>
            <person name="Nagasaki K."/>
            <person name="Hano T."/>
            <person name="Tomaru Y."/>
        </authorList>
    </citation>
    <scope>NUCLEOTIDE SEQUENCE [LARGE SCALE GENOMIC DNA]</scope>
    <source>
        <strain evidence="1 2">NIES-3715</strain>
    </source>
</reference>
<comment type="caution">
    <text evidence="1">The sequence shown here is derived from an EMBL/GenBank/DDBJ whole genome shotgun (WGS) entry which is preliminary data.</text>
</comment>
<dbReference type="PANTHER" id="PTHR31362:SF0">
    <property type="entry name" value="EXOSTOSIN DOMAIN-CONTAINING PROTEIN-RELATED"/>
    <property type="match status" value="1"/>
</dbReference>
<dbReference type="InterPro" id="IPR005049">
    <property type="entry name" value="STL-like"/>
</dbReference>
<dbReference type="EMBL" id="BLLK01000040">
    <property type="protein sequence ID" value="GFH50687.1"/>
    <property type="molecule type" value="Genomic_DNA"/>
</dbReference>
<gene>
    <name evidence="1" type="ORF">CTEN210_07163</name>
</gene>